<sequence length="254" mass="26956">MMRLPPAPRALAVQLLREPDGAVAAVQGGLPYAERQEVTVRLPAGERYSLEVRDDGDDALLLFASDVGAIDATLGSSPLELTATVQLQPLDLQARFTRLAWSGGRVMAPGEAAEAEIAVIGAKLAVWTRSSDGSEGGLPWFSRYTDEEGFGLFFLPINSDEFWCNFTLGDTLLASQRLQALDWQGALPSAESLQPPTQPVDADRKLLCTGDLEEVRVSPRPAAGGSTTGGSFPPANSAGAYAPPTPCWWAKGTS</sequence>
<dbReference type="EMBL" id="KK105586">
    <property type="protein sequence ID" value="KIY92478.1"/>
    <property type="molecule type" value="Genomic_DNA"/>
</dbReference>
<evidence type="ECO:0000256" key="1">
    <source>
        <dbReference type="SAM" id="MobiDB-lite"/>
    </source>
</evidence>
<dbReference type="OrthoDB" id="548632at2759"/>
<feature type="region of interest" description="Disordered" evidence="1">
    <location>
        <begin position="217"/>
        <end position="254"/>
    </location>
</feature>
<organism evidence="2 3">
    <name type="scientific">Monoraphidium neglectum</name>
    <dbReference type="NCBI Taxonomy" id="145388"/>
    <lineage>
        <taxon>Eukaryota</taxon>
        <taxon>Viridiplantae</taxon>
        <taxon>Chlorophyta</taxon>
        <taxon>core chlorophytes</taxon>
        <taxon>Chlorophyceae</taxon>
        <taxon>CS clade</taxon>
        <taxon>Sphaeropleales</taxon>
        <taxon>Selenastraceae</taxon>
        <taxon>Monoraphidium</taxon>
    </lineage>
</organism>
<dbReference type="KEGG" id="mng:MNEG_15485"/>
<reference evidence="2 3" key="1">
    <citation type="journal article" date="2013" name="BMC Genomics">
        <title>Reconstruction of the lipid metabolism for the microalga Monoraphidium neglectum from its genome sequence reveals characteristics suitable for biofuel production.</title>
        <authorList>
            <person name="Bogen C."/>
            <person name="Al-Dilaimi A."/>
            <person name="Albersmeier A."/>
            <person name="Wichmann J."/>
            <person name="Grundmann M."/>
            <person name="Rupp O."/>
            <person name="Lauersen K.J."/>
            <person name="Blifernez-Klassen O."/>
            <person name="Kalinowski J."/>
            <person name="Goesmann A."/>
            <person name="Mussgnug J.H."/>
            <person name="Kruse O."/>
        </authorList>
    </citation>
    <scope>NUCLEOTIDE SEQUENCE [LARGE SCALE GENOMIC DNA]</scope>
    <source>
        <strain evidence="2 3">SAG 48.87</strain>
    </source>
</reference>
<proteinExistence type="predicted"/>
<dbReference type="AlphaFoldDB" id="A0A0D2K8M7"/>
<name>A0A0D2K8M7_9CHLO</name>
<dbReference type="STRING" id="145388.A0A0D2K8M7"/>
<dbReference type="Proteomes" id="UP000054498">
    <property type="component" value="Unassembled WGS sequence"/>
</dbReference>
<keyword evidence="3" id="KW-1185">Reference proteome</keyword>
<evidence type="ECO:0000313" key="2">
    <source>
        <dbReference type="EMBL" id="KIY92478.1"/>
    </source>
</evidence>
<dbReference type="GeneID" id="25733151"/>
<evidence type="ECO:0000313" key="3">
    <source>
        <dbReference type="Proteomes" id="UP000054498"/>
    </source>
</evidence>
<accession>A0A0D2K8M7</accession>
<gene>
    <name evidence="2" type="ORF">MNEG_15485</name>
</gene>
<dbReference type="RefSeq" id="XP_013891498.1">
    <property type="nucleotide sequence ID" value="XM_014036044.1"/>
</dbReference>
<protein>
    <submittedName>
        <fullName evidence="2">Uncharacterized protein</fullName>
    </submittedName>
</protein>